<feature type="compositionally biased region" description="Pro residues" evidence="1">
    <location>
        <begin position="245"/>
        <end position="259"/>
    </location>
</feature>
<gene>
    <name evidence="2" type="ORF">CYCCA115_LOCUS22593</name>
</gene>
<dbReference type="PANTHER" id="PTHR48125:SF12">
    <property type="entry name" value="AT HOOK TRANSCRIPTION FACTOR FAMILY-RELATED"/>
    <property type="match status" value="1"/>
</dbReference>
<feature type="compositionally biased region" description="Acidic residues" evidence="1">
    <location>
        <begin position="46"/>
        <end position="61"/>
    </location>
</feature>
<evidence type="ECO:0000256" key="1">
    <source>
        <dbReference type="SAM" id="MobiDB-lite"/>
    </source>
</evidence>
<feature type="compositionally biased region" description="Low complexity" evidence="1">
    <location>
        <begin position="787"/>
        <end position="796"/>
    </location>
</feature>
<keyword evidence="3" id="KW-1185">Reference proteome</keyword>
<feature type="compositionally biased region" description="Acidic residues" evidence="1">
    <location>
        <begin position="158"/>
        <end position="169"/>
    </location>
</feature>
<dbReference type="PANTHER" id="PTHR48125">
    <property type="entry name" value="LP07818P1"/>
    <property type="match status" value="1"/>
</dbReference>
<proteinExistence type="predicted"/>
<organism evidence="2 3">
    <name type="scientific">Cylindrotheca closterium</name>
    <dbReference type="NCBI Taxonomy" id="2856"/>
    <lineage>
        <taxon>Eukaryota</taxon>
        <taxon>Sar</taxon>
        <taxon>Stramenopiles</taxon>
        <taxon>Ochrophyta</taxon>
        <taxon>Bacillariophyta</taxon>
        <taxon>Bacillariophyceae</taxon>
        <taxon>Bacillariophycidae</taxon>
        <taxon>Bacillariales</taxon>
        <taxon>Bacillariaceae</taxon>
        <taxon>Cylindrotheca</taxon>
    </lineage>
</organism>
<dbReference type="AlphaFoldDB" id="A0AAD2JNK0"/>
<evidence type="ECO:0000313" key="2">
    <source>
        <dbReference type="EMBL" id="CAJ1967059.1"/>
    </source>
</evidence>
<feature type="compositionally biased region" description="Acidic residues" evidence="1">
    <location>
        <begin position="914"/>
        <end position="925"/>
    </location>
</feature>
<dbReference type="Proteomes" id="UP001295423">
    <property type="component" value="Unassembled WGS sequence"/>
</dbReference>
<feature type="region of interest" description="Disordered" evidence="1">
    <location>
        <begin position="41"/>
        <end position="67"/>
    </location>
</feature>
<protein>
    <submittedName>
        <fullName evidence="2">Uncharacterized protein</fullName>
    </submittedName>
</protein>
<feature type="region of interest" description="Disordered" evidence="1">
    <location>
        <begin position="752"/>
        <end position="948"/>
    </location>
</feature>
<feature type="compositionally biased region" description="Pro residues" evidence="1">
    <location>
        <begin position="890"/>
        <end position="899"/>
    </location>
</feature>
<comment type="caution">
    <text evidence="2">The sequence shown here is derived from an EMBL/GenBank/DDBJ whole genome shotgun (WGS) entry which is preliminary data.</text>
</comment>
<feature type="compositionally biased region" description="Acidic residues" evidence="1">
    <location>
        <begin position="124"/>
        <end position="137"/>
    </location>
</feature>
<feature type="compositionally biased region" description="Acidic residues" evidence="1">
    <location>
        <begin position="193"/>
        <end position="211"/>
    </location>
</feature>
<evidence type="ECO:0000313" key="3">
    <source>
        <dbReference type="Proteomes" id="UP001295423"/>
    </source>
</evidence>
<sequence>MKRESTKIIVDTRITDKMPGLNDGWDDESDLNNISQDDTFNFDGDGWGDDDDIDLGDDDEVPPITAPVQQVPPIMGQFSAANNDRATVPSRFGNDDPAAASLGQPAVAAYRSNEALDPGADDNGWGDDDLNFDDDSTPVDAAIPSNHIDNNGQTGDGWGDDDFGFDEETPSTSELAGKPAQGQIEAGGNAGIEGDEDGWGDELDFDDDFEDKVENEKVASSSFNLPTQPRQNSIPPPPIKKKAAIPPPPKRPAILPPPKQTIIAPISSNAQEDGWSESNNSESDLLEFDDGFGNVPVPTANVAAGNKQVPSPSEQDGWEDDADVVADSKGPNKSFESGWGDDDDLFLDETSEMPNFPPQRPVANPRREELLRDLKGYVGSLNRMLSSVNAVLEYEYNTPQKAMELTEYYQTRANLAEYTRTKELSRMDYRVVLPNGDVVLDKQEIAANFMPDQSLAARCANQSLLADLLQVITDKDLLVRPQFMAICIAHDCKFTIHSRDETVEAAAQLHIALPQADGQRANIANIFATIAFIPQQPMVHFRVNAIDVLLPEHDFDKVLSSSVDFLMECQMDAFDLDGSHATPADVYRDAFMENSQKLLAQSTMGMKSALREMESVLNFKQKLTIVKRFIPDTDALLAAEQEAMEFAANRRIEQQNMPHPGSDQPGPTPPHIGSHEPRPPPPPPRRQPQLPGSRPQSILGGLVRSGLNKLANSVTLPDDDPAIYGQAAPVVPPVYRQDGSPFTHQGNQAQTNLLRGFPRPPSDAPPVHKSLQSHGTTSAQNPPASLSGRQQGGRQSEQLDLSRGFPRPIRQANSEPKKAPPPPPPPGRISEVDLSKGFPRPPPCPPPQQPKKAETEEVDLLKGFPRPSKPLSDQKVLGSGAVDLSKGFPRPQPPPPPSRPNQNQSSVAFGIVEDGWEDGSLDDDISNTSREHGKPTPNSESKESPLLTSRDYFAFDATNYVYDPETDIIPTIKRWKNLRPHRPYVVW</sequence>
<accession>A0AAD2JNK0</accession>
<feature type="region of interest" description="Disordered" evidence="1">
    <location>
        <begin position="655"/>
        <end position="700"/>
    </location>
</feature>
<reference evidence="2" key="1">
    <citation type="submission" date="2023-08" db="EMBL/GenBank/DDBJ databases">
        <authorList>
            <person name="Audoor S."/>
            <person name="Bilcke G."/>
        </authorList>
    </citation>
    <scope>NUCLEOTIDE SEQUENCE</scope>
</reference>
<dbReference type="EMBL" id="CAKOGP040002313">
    <property type="protein sequence ID" value="CAJ1967059.1"/>
    <property type="molecule type" value="Genomic_DNA"/>
</dbReference>
<feature type="compositionally biased region" description="Polar residues" evidence="1">
    <location>
        <begin position="770"/>
        <end position="784"/>
    </location>
</feature>
<feature type="compositionally biased region" description="Acidic residues" evidence="1">
    <location>
        <begin position="339"/>
        <end position="351"/>
    </location>
</feature>
<feature type="compositionally biased region" description="Polar residues" evidence="1">
    <location>
        <begin position="218"/>
        <end position="233"/>
    </location>
</feature>
<name>A0AAD2JNK0_9STRA</name>
<feature type="compositionally biased region" description="Pro residues" evidence="1">
    <location>
        <begin position="839"/>
        <end position="849"/>
    </location>
</feature>
<feature type="region of interest" description="Disordered" evidence="1">
    <location>
        <begin position="109"/>
        <end position="366"/>
    </location>
</feature>